<proteinExistence type="predicted"/>
<protein>
    <submittedName>
        <fullName evidence="1">Uncharacterized protein</fullName>
    </submittedName>
</protein>
<dbReference type="Proteomes" id="UP001148662">
    <property type="component" value="Unassembled WGS sequence"/>
</dbReference>
<evidence type="ECO:0000313" key="2">
    <source>
        <dbReference type="Proteomes" id="UP001148662"/>
    </source>
</evidence>
<dbReference type="EMBL" id="JANHOG010000318">
    <property type="protein sequence ID" value="KAJ3555583.1"/>
    <property type="molecule type" value="Genomic_DNA"/>
</dbReference>
<comment type="caution">
    <text evidence="1">The sequence shown here is derived from an EMBL/GenBank/DDBJ whole genome shotgun (WGS) entry which is preliminary data.</text>
</comment>
<keyword evidence="2" id="KW-1185">Reference proteome</keyword>
<evidence type="ECO:0000313" key="1">
    <source>
        <dbReference type="EMBL" id="KAJ3555583.1"/>
    </source>
</evidence>
<sequence length="251" mass="27929">MPPSKATKSKGSRPQTLKQSELSFTSKRNTTTGAKDGSKGKSTASSRRSSTVPNTPQRASSAAQSTDSDDEQEARRTYFDESDSESEEDAGGRETRPVKRRKLAGSDVATQSASSKDREERGKGVFRSRVSMENADGGKTYKDEHKDGEELPRLAALEKKGRWRKHYGEVRAKMGHIEPIHSKGLTSVHHILRVFDLSYEYGPCIGVTRLERWERASALGLEPPAEVKEILTTKEGMEKDEFKQCVFYGEV</sequence>
<gene>
    <name evidence="1" type="ORF">NM688_g2500</name>
</gene>
<name>A0ACC1T8N5_9APHY</name>
<organism evidence="1 2">
    <name type="scientific">Phlebia brevispora</name>
    <dbReference type="NCBI Taxonomy" id="194682"/>
    <lineage>
        <taxon>Eukaryota</taxon>
        <taxon>Fungi</taxon>
        <taxon>Dikarya</taxon>
        <taxon>Basidiomycota</taxon>
        <taxon>Agaricomycotina</taxon>
        <taxon>Agaricomycetes</taxon>
        <taxon>Polyporales</taxon>
        <taxon>Meruliaceae</taxon>
        <taxon>Phlebia</taxon>
    </lineage>
</organism>
<reference evidence="1" key="1">
    <citation type="submission" date="2022-07" db="EMBL/GenBank/DDBJ databases">
        <title>Genome Sequence of Phlebia brevispora.</title>
        <authorList>
            <person name="Buettner E."/>
        </authorList>
    </citation>
    <scope>NUCLEOTIDE SEQUENCE</scope>
    <source>
        <strain evidence="1">MPL23</strain>
    </source>
</reference>
<accession>A0ACC1T8N5</accession>